<comment type="caution">
    <text evidence="2">The sequence shown here is derived from an EMBL/GenBank/DDBJ whole genome shotgun (WGS) entry which is preliminary data.</text>
</comment>
<reference evidence="2 3" key="1">
    <citation type="journal article" date="2016" name="Nat. Commun.">
        <title>Thousands of microbial genomes shed light on interconnected biogeochemical processes in an aquifer system.</title>
        <authorList>
            <person name="Anantharaman K."/>
            <person name="Brown C.T."/>
            <person name="Hug L.A."/>
            <person name="Sharon I."/>
            <person name="Castelle C.J."/>
            <person name="Probst A.J."/>
            <person name="Thomas B.C."/>
            <person name="Singh A."/>
            <person name="Wilkins M.J."/>
            <person name="Karaoz U."/>
            <person name="Brodie E.L."/>
            <person name="Williams K.H."/>
            <person name="Hubbard S.S."/>
            <person name="Banfield J.F."/>
        </authorList>
    </citation>
    <scope>NUCLEOTIDE SEQUENCE [LARGE SCALE GENOMIC DNA]</scope>
</reference>
<dbReference type="Gene3D" id="3.40.50.150">
    <property type="entry name" value="Vaccinia Virus protein VP39"/>
    <property type="match status" value="1"/>
</dbReference>
<accession>A0A1F4XMI4</accession>
<gene>
    <name evidence="2" type="ORF">A2788_01320</name>
</gene>
<evidence type="ECO:0000313" key="3">
    <source>
        <dbReference type="Proteomes" id="UP000177521"/>
    </source>
</evidence>
<dbReference type="SUPFAM" id="SSF53335">
    <property type="entry name" value="S-adenosyl-L-methionine-dependent methyltransferases"/>
    <property type="match status" value="1"/>
</dbReference>
<organism evidence="2 3">
    <name type="scientific">Candidatus Abawacabacteria bacterium RIFCSPHIGHO2_01_FULL_46_8</name>
    <dbReference type="NCBI Taxonomy" id="1817815"/>
    <lineage>
        <taxon>Bacteria</taxon>
        <taxon>Candidatus Abawacaibacteriota</taxon>
    </lineage>
</organism>
<dbReference type="AlphaFoldDB" id="A0A1F4XMI4"/>
<dbReference type="Proteomes" id="UP000177521">
    <property type="component" value="Unassembled WGS sequence"/>
</dbReference>
<dbReference type="InterPro" id="IPR013216">
    <property type="entry name" value="Methyltransf_11"/>
</dbReference>
<dbReference type="InterPro" id="IPR029063">
    <property type="entry name" value="SAM-dependent_MTases_sf"/>
</dbReference>
<evidence type="ECO:0000259" key="1">
    <source>
        <dbReference type="Pfam" id="PF08241"/>
    </source>
</evidence>
<name>A0A1F4XMI4_9BACT</name>
<dbReference type="Pfam" id="PF08241">
    <property type="entry name" value="Methyltransf_11"/>
    <property type="match status" value="1"/>
</dbReference>
<evidence type="ECO:0000313" key="2">
    <source>
        <dbReference type="EMBL" id="OGC82814.1"/>
    </source>
</evidence>
<sequence>MAKPESLPASPAPESEIKISQHAEHILRTLDLDWKSLQGKKILDVGAGLAELAQTAKEHGITITSLEKNQEPTAAEILLKDIHFVKATVEKIPFKDESFDLIICHAAPPIIAATKQEVEQALADVLRVLKEDGEFRFGPAPLSPAIFATDELFSPAEEAKFSTLERVKRIKEKSLAYLQTLYPQIVEKKSRTDKYYLLQKQKASDPAH</sequence>
<dbReference type="GO" id="GO:0008757">
    <property type="term" value="F:S-adenosylmethionine-dependent methyltransferase activity"/>
    <property type="evidence" value="ECO:0007669"/>
    <property type="project" value="InterPro"/>
</dbReference>
<feature type="domain" description="Methyltransferase type 11" evidence="1">
    <location>
        <begin position="43"/>
        <end position="136"/>
    </location>
</feature>
<proteinExistence type="predicted"/>
<dbReference type="EMBL" id="MEWS01000007">
    <property type="protein sequence ID" value="OGC82814.1"/>
    <property type="molecule type" value="Genomic_DNA"/>
</dbReference>
<dbReference type="CDD" id="cd02440">
    <property type="entry name" value="AdoMet_MTases"/>
    <property type="match status" value="1"/>
</dbReference>
<protein>
    <recommendedName>
        <fullName evidence="1">Methyltransferase type 11 domain-containing protein</fullName>
    </recommendedName>
</protein>